<name>A0A0B2W2Y0_TOXCA</name>
<dbReference type="AlphaFoldDB" id="A0A0B2W2Y0"/>
<evidence type="ECO:0000313" key="2">
    <source>
        <dbReference type="EMBL" id="KHN87545.1"/>
    </source>
</evidence>
<accession>A0A0B2W2Y0</accession>
<feature type="transmembrane region" description="Helical" evidence="1">
    <location>
        <begin position="99"/>
        <end position="127"/>
    </location>
</feature>
<dbReference type="OrthoDB" id="5828725at2759"/>
<protein>
    <submittedName>
        <fullName evidence="2">Uncharacterized protein</fullName>
    </submittedName>
</protein>
<keyword evidence="1" id="KW-1133">Transmembrane helix</keyword>
<sequence>MVVVKHFAHDPYTPDFDRVRGHIDTPAPYSNPNVRRYFSRPKRCSTPLRPLPYASHSATWDYGYKVPEPNKPSLLDFEARLWCDSSLTQRLFGLCSEHIYCLFGTIHVKTATAFLTVLYLVLIAIVLRCEWALLSHSYGVYYVICGATLVSTLLAQYGLHKNSAAFLMPLMIVQAIVGMMLIVYFIFGAIMLFLFFDANSLERNLMILVTLCIAFGLHIFCMKTFRNCWMYFTVTKKALAFHETMVCENPHDDVPSSSPLKALAFHETMVCENPRDDVVLFEKYAN</sequence>
<reference evidence="2 3" key="1">
    <citation type="submission" date="2014-11" db="EMBL/GenBank/DDBJ databases">
        <title>Genetic blueprint of the zoonotic pathogen Toxocara canis.</title>
        <authorList>
            <person name="Zhu X.-Q."/>
            <person name="Korhonen P.K."/>
            <person name="Cai H."/>
            <person name="Young N.D."/>
            <person name="Nejsum P."/>
            <person name="von Samson-Himmelstjerna G."/>
            <person name="Boag P.R."/>
            <person name="Tan P."/>
            <person name="Li Q."/>
            <person name="Min J."/>
            <person name="Yang Y."/>
            <person name="Wang X."/>
            <person name="Fang X."/>
            <person name="Hall R.S."/>
            <person name="Hofmann A."/>
            <person name="Sternberg P.W."/>
            <person name="Jex A.R."/>
            <person name="Gasser R.B."/>
        </authorList>
    </citation>
    <scope>NUCLEOTIDE SEQUENCE [LARGE SCALE GENOMIC DNA]</scope>
    <source>
        <strain evidence="2">PN_DK_2014</strain>
    </source>
</reference>
<keyword evidence="1" id="KW-0472">Membrane</keyword>
<dbReference type="Proteomes" id="UP000031036">
    <property type="component" value="Unassembled WGS sequence"/>
</dbReference>
<gene>
    <name evidence="2" type="ORF">Tcan_03205</name>
</gene>
<proteinExistence type="predicted"/>
<comment type="caution">
    <text evidence="2">The sequence shown here is derived from an EMBL/GenBank/DDBJ whole genome shotgun (WGS) entry which is preliminary data.</text>
</comment>
<feature type="transmembrane region" description="Helical" evidence="1">
    <location>
        <begin position="171"/>
        <end position="193"/>
    </location>
</feature>
<keyword evidence="1" id="KW-0812">Transmembrane</keyword>
<evidence type="ECO:0000256" key="1">
    <source>
        <dbReference type="SAM" id="Phobius"/>
    </source>
</evidence>
<dbReference type="EMBL" id="JPKZ01000420">
    <property type="protein sequence ID" value="KHN87545.1"/>
    <property type="molecule type" value="Genomic_DNA"/>
</dbReference>
<feature type="transmembrane region" description="Helical" evidence="1">
    <location>
        <begin position="139"/>
        <end position="159"/>
    </location>
</feature>
<organism evidence="2 3">
    <name type="scientific">Toxocara canis</name>
    <name type="common">Canine roundworm</name>
    <dbReference type="NCBI Taxonomy" id="6265"/>
    <lineage>
        <taxon>Eukaryota</taxon>
        <taxon>Metazoa</taxon>
        <taxon>Ecdysozoa</taxon>
        <taxon>Nematoda</taxon>
        <taxon>Chromadorea</taxon>
        <taxon>Rhabditida</taxon>
        <taxon>Spirurina</taxon>
        <taxon>Ascaridomorpha</taxon>
        <taxon>Ascaridoidea</taxon>
        <taxon>Toxocaridae</taxon>
        <taxon>Toxocara</taxon>
    </lineage>
</organism>
<evidence type="ECO:0000313" key="3">
    <source>
        <dbReference type="Proteomes" id="UP000031036"/>
    </source>
</evidence>
<keyword evidence="3" id="KW-1185">Reference proteome</keyword>
<feature type="transmembrane region" description="Helical" evidence="1">
    <location>
        <begin position="205"/>
        <end position="222"/>
    </location>
</feature>